<dbReference type="RefSeq" id="WP_350348487.1">
    <property type="nucleotide sequence ID" value="NZ_CP158374.1"/>
</dbReference>
<feature type="transmembrane region" description="Helical" evidence="5">
    <location>
        <begin position="53"/>
        <end position="75"/>
    </location>
</feature>
<dbReference type="InterPro" id="IPR006685">
    <property type="entry name" value="MscS_channel_2nd"/>
</dbReference>
<accession>A0AAU7W776</accession>
<evidence type="ECO:0000256" key="5">
    <source>
        <dbReference type="SAM" id="Phobius"/>
    </source>
</evidence>
<dbReference type="InterPro" id="IPR023408">
    <property type="entry name" value="MscS_beta-dom_sf"/>
</dbReference>
<dbReference type="EMBL" id="CP158374">
    <property type="protein sequence ID" value="XBX82470.1"/>
    <property type="molecule type" value="Genomic_DNA"/>
</dbReference>
<feature type="domain" description="Mechanosensitive ion channel MscS" evidence="6">
    <location>
        <begin position="99"/>
        <end position="164"/>
    </location>
</feature>
<evidence type="ECO:0000256" key="4">
    <source>
        <dbReference type="ARBA" id="ARBA00023136"/>
    </source>
</evidence>
<evidence type="ECO:0000313" key="7">
    <source>
        <dbReference type="EMBL" id="XBX82470.1"/>
    </source>
</evidence>
<proteinExistence type="predicted"/>
<dbReference type="PANTHER" id="PTHR30221:SF1">
    <property type="entry name" value="SMALL-CONDUCTANCE MECHANOSENSITIVE CHANNEL"/>
    <property type="match status" value="1"/>
</dbReference>
<organism evidence="7">
    <name type="scientific">Agromyces sp. G08B096</name>
    <dbReference type="NCBI Taxonomy" id="3156399"/>
    <lineage>
        <taxon>Bacteria</taxon>
        <taxon>Bacillati</taxon>
        <taxon>Actinomycetota</taxon>
        <taxon>Actinomycetes</taxon>
        <taxon>Micrococcales</taxon>
        <taxon>Microbacteriaceae</taxon>
        <taxon>Agromyces</taxon>
    </lineage>
</organism>
<evidence type="ECO:0000256" key="3">
    <source>
        <dbReference type="ARBA" id="ARBA00022989"/>
    </source>
</evidence>
<feature type="transmembrane region" description="Helical" evidence="5">
    <location>
        <begin position="12"/>
        <end position="33"/>
    </location>
</feature>
<dbReference type="AlphaFoldDB" id="A0AAU7W776"/>
<dbReference type="Gene3D" id="2.30.30.60">
    <property type="match status" value="1"/>
</dbReference>
<keyword evidence="2 5" id="KW-0812">Transmembrane</keyword>
<dbReference type="GO" id="GO:0016020">
    <property type="term" value="C:membrane"/>
    <property type="evidence" value="ECO:0007669"/>
    <property type="project" value="UniProtKB-SubCell"/>
</dbReference>
<evidence type="ECO:0000256" key="1">
    <source>
        <dbReference type="ARBA" id="ARBA00004370"/>
    </source>
</evidence>
<gene>
    <name evidence="7" type="ORF">ABIQ69_00745</name>
</gene>
<dbReference type="InterPro" id="IPR045275">
    <property type="entry name" value="MscS_archaea/bacteria_type"/>
</dbReference>
<keyword evidence="3 5" id="KW-1133">Transmembrane helix</keyword>
<dbReference type="SUPFAM" id="SSF50182">
    <property type="entry name" value="Sm-like ribonucleoproteins"/>
    <property type="match status" value="1"/>
</dbReference>
<dbReference type="Gene3D" id="1.10.287.1260">
    <property type="match status" value="1"/>
</dbReference>
<evidence type="ECO:0000259" key="6">
    <source>
        <dbReference type="Pfam" id="PF00924"/>
    </source>
</evidence>
<dbReference type="Pfam" id="PF00924">
    <property type="entry name" value="MS_channel_2nd"/>
    <property type="match status" value="1"/>
</dbReference>
<dbReference type="InterPro" id="IPR010920">
    <property type="entry name" value="LSM_dom_sf"/>
</dbReference>
<name>A0AAU7W776_9MICO</name>
<reference evidence="7" key="1">
    <citation type="submission" date="2024-05" db="EMBL/GenBank/DDBJ databases">
        <authorList>
            <person name="Yu L."/>
        </authorList>
    </citation>
    <scope>NUCLEOTIDE SEQUENCE</scope>
    <source>
        <strain evidence="7">G08B096</strain>
    </source>
</reference>
<keyword evidence="4 5" id="KW-0472">Membrane</keyword>
<dbReference type="GO" id="GO:0008381">
    <property type="term" value="F:mechanosensitive monoatomic ion channel activity"/>
    <property type="evidence" value="ECO:0007669"/>
    <property type="project" value="InterPro"/>
</dbReference>
<feature type="transmembrane region" description="Helical" evidence="5">
    <location>
        <begin position="81"/>
        <end position="100"/>
    </location>
</feature>
<sequence>MSDWWTTLDIDAWSIVAVVATLLATWLLARLAAKGARRVVARVPSLEAPVGVLAARITGYAVWLVGVGVALTFLGASVQPILAIALIVAVVLALVLRGIADNFASGVVLQTRHPINVGDEIASGDVVGEVVELNGRSVVVRTVDGRTVHLPNSLVLQEPLTNHSAHGARRSEVQVRVTDASTGDAADLRARLAEATAAAPGVHHRETVAVLPVSRGGGREVLRVQFWHHPTHGAAVSAAVVDALADALAARGVDAVVTSDPPPPALAEPTGV</sequence>
<protein>
    <submittedName>
        <fullName evidence="7">Mechanosensitive ion channel domain-containing protein</fullName>
    </submittedName>
</protein>
<dbReference type="PANTHER" id="PTHR30221">
    <property type="entry name" value="SMALL-CONDUCTANCE MECHANOSENSITIVE CHANNEL"/>
    <property type="match status" value="1"/>
</dbReference>
<comment type="subcellular location">
    <subcellularLocation>
        <location evidence="1">Membrane</location>
    </subcellularLocation>
</comment>
<evidence type="ECO:0000256" key="2">
    <source>
        <dbReference type="ARBA" id="ARBA00022692"/>
    </source>
</evidence>